<evidence type="ECO:0000259" key="4">
    <source>
        <dbReference type="PROSITE" id="PS51762"/>
    </source>
</evidence>
<organism evidence="5 6">
    <name type="scientific">Dioszegia hungarica</name>
    <dbReference type="NCBI Taxonomy" id="4972"/>
    <lineage>
        <taxon>Eukaryota</taxon>
        <taxon>Fungi</taxon>
        <taxon>Dikarya</taxon>
        <taxon>Basidiomycota</taxon>
        <taxon>Agaricomycotina</taxon>
        <taxon>Tremellomycetes</taxon>
        <taxon>Tremellales</taxon>
        <taxon>Bulleribasidiaceae</taxon>
        <taxon>Dioszegia</taxon>
    </lineage>
</organism>
<feature type="transmembrane region" description="Helical" evidence="3">
    <location>
        <begin position="54"/>
        <end position="75"/>
    </location>
</feature>
<reference evidence="5" key="1">
    <citation type="journal article" date="2022" name="G3 (Bethesda)">
        <title>High quality genome of the basidiomycete yeast Dioszegia hungarica PDD-24b-2 isolated from cloud water.</title>
        <authorList>
            <person name="Jarrige D."/>
            <person name="Haridas S."/>
            <person name="Bleykasten-Grosshans C."/>
            <person name="Joly M."/>
            <person name="Nadalig T."/>
            <person name="Sancelme M."/>
            <person name="Vuilleumier S."/>
            <person name="Grigoriev I.V."/>
            <person name="Amato P."/>
            <person name="Bringel F."/>
        </authorList>
    </citation>
    <scope>NUCLEOTIDE SEQUENCE</scope>
    <source>
        <strain evidence="5">PDD-24b-2</strain>
    </source>
</reference>
<evidence type="ECO:0000256" key="1">
    <source>
        <dbReference type="ARBA" id="ARBA00006865"/>
    </source>
</evidence>
<keyword evidence="3" id="KW-0812">Transmembrane</keyword>
<evidence type="ECO:0000313" key="5">
    <source>
        <dbReference type="EMBL" id="KAI9634883.1"/>
    </source>
</evidence>
<keyword evidence="3" id="KW-1133">Transmembrane helix</keyword>
<evidence type="ECO:0000256" key="2">
    <source>
        <dbReference type="SAM" id="MobiDB-lite"/>
    </source>
</evidence>
<comment type="similarity">
    <text evidence="1">Belongs to the glycosyl hydrolase 16 family.</text>
</comment>
<gene>
    <name evidence="5" type="ORF">MKK02DRAFT_16112</name>
</gene>
<dbReference type="InterPro" id="IPR013320">
    <property type="entry name" value="ConA-like_dom_sf"/>
</dbReference>
<feature type="domain" description="GH16" evidence="4">
    <location>
        <begin position="115"/>
        <end position="406"/>
    </location>
</feature>
<protein>
    <submittedName>
        <fullName evidence="5">Concanavalin A-like lectin/glucanase domain-containing protein</fullName>
    </submittedName>
</protein>
<dbReference type="PANTHER" id="PTHR10963:SF55">
    <property type="entry name" value="GLYCOSIDE HYDROLASE FAMILY 16 PROTEIN"/>
    <property type="match status" value="1"/>
</dbReference>
<dbReference type="PANTHER" id="PTHR10963">
    <property type="entry name" value="GLYCOSYL HYDROLASE-RELATED"/>
    <property type="match status" value="1"/>
</dbReference>
<dbReference type="SUPFAM" id="SSF49899">
    <property type="entry name" value="Concanavalin A-like lectins/glucanases"/>
    <property type="match status" value="1"/>
</dbReference>
<dbReference type="InterPro" id="IPR000757">
    <property type="entry name" value="Beta-glucanase-like"/>
</dbReference>
<dbReference type="GeneID" id="77724781"/>
<dbReference type="GO" id="GO:0005975">
    <property type="term" value="P:carbohydrate metabolic process"/>
    <property type="evidence" value="ECO:0007669"/>
    <property type="project" value="InterPro"/>
</dbReference>
<dbReference type="PROSITE" id="PS51762">
    <property type="entry name" value="GH16_2"/>
    <property type="match status" value="1"/>
</dbReference>
<dbReference type="Gene3D" id="2.60.120.200">
    <property type="match status" value="1"/>
</dbReference>
<evidence type="ECO:0000256" key="3">
    <source>
        <dbReference type="SAM" id="Phobius"/>
    </source>
</evidence>
<dbReference type="InterPro" id="IPR050546">
    <property type="entry name" value="Glycosyl_Hydrlase_16"/>
</dbReference>
<dbReference type="Proteomes" id="UP001164286">
    <property type="component" value="Unassembled WGS sequence"/>
</dbReference>
<keyword evidence="6" id="KW-1185">Reference proteome</keyword>
<dbReference type="Pfam" id="PF00722">
    <property type="entry name" value="Glyco_hydro_16"/>
    <property type="match status" value="1"/>
</dbReference>
<dbReference type="EMBL" id="JAKWFO010000006">
    <property type="protein sequence ID" value="KAI9634883.1"/>
    <property type="molecule type" value="Genomic_DNA"/>
</dbReference>
<comment type="caution">
    <text evidence="5">The sequence shown here is derived from an EMBL/GenBank/DDBJ whole genome shotgun (WGS) entry which is preliminary data.</text>
</comment>
<sequence>MKQVIGKKGKKERDVKGPGGVQINRKPFQSTRLKEEIYKPWLEKKDPAQRWARWITLISILVGVAVMAVICWDGYNSVPRLGNICPVLTEDFSNGLNTNVWTREVRVDGYGHGQFDYSTGSTNNSFVADNTLYLVPTLTSDVLGEAAIQNGYTLNLTADGTCTSTNVSQCVAVSNTSQLTVINPVMSARLTTRMSMNIRYGKVEVVARFPTGDWLWPSISLHPVNETYGKGPRSGSVDIVTGRGNNASYTQRGVDYAQSTLHWGPTNELDRAYLTWGYREQRRSAYNQGFRTFGFEWNENYLWTYIDSRVAQVVSLKFDQSFWNRGKFPSTITNTTTGDVVRLTNPWINSMNNNAPFDQPFYLTLSLGVGATDGWFPDGEGGKPWLDNSLSAMSDFWNAKNRWWNAWPSDPKIRGFAIKSVKMWKTC</sequence>
<feature type="compositionally biased region" description="Basic residues" evidence="2">
    <location>
        <begin position="1"/>
        <end position="10"/>
    </location>
</feature>
<proteinExistence type="inferred from homology"/>
<dbReference type="AlphaFoldDB" id="A0AA38H6F5"/>
<keyword evidence="3" id="KW-0472">Membrane</keyword>
<dbReference type="RefSeq" id="XP_052944660.1">
    <property type="nucleotide sequence ID" value="XM_053085580.1"/>
</dbReference>
<accession>A0AA38H6F5</accession>
<name>A0AA38H6F5_9TREE</name>
<evidence type="ECO:0000313" key="6">
    <source>
        <dbReference type="Proteomes" id="UP001164286"/>
    </source>
</evidence>
<dbReference type="GO" id="GO:0004553">
    <property type="term" value="F:hydrolase activity, hydrolyzing O-glycosyl compounds"/>
    <property type="evidence" value="ECO:0007669"/>
    <property type="project" value="InterPro"/>
</dbReference>
<feature type="region of interest" description="Disordered" evidence="2">
    <location>
        <begin position="1"/>
        <end position="21"/>
    </location>
</feature>